<feature type="non-terminal residue" evidence="2">
    <location>
        <position position="61"/>
    </location>
</feature>
<dbReference type="Proteomes" id="UP001189429">
    <property type="component" value="Unassembled WGS sequence"/>
</dbReference>
<accession>A0ABN9PKS5</accession>
<evidence type="ECO:0000313" key="2">
    <source>
        <dbReference type="EMBL" id="CAK0793454.1"/>
    </source>
</evidence>
<evidence type="ECO:0000313" key="3">
    <source>
        <dbReference type="Proteomes" id="UP001189429"/>
    </source>
</evidence>
<gene>
    <name evidence="2" type="ORF">PCOR1329_LOCUS3752</name>
</gene>
<reference evidence="2" key="1">
    <citation type="submission" date="2023-10" db="EMBL/GenBank/DDBJ databases">
        <authorList>
            <person name="Chen Y."/>
            <person name="Shah S."/>
            <person name="Dougan E. K."/>
            <person name="Thang M."/>
            <person name="Chan C."/>
        </authorList>
    </citation>
    <scope>NUCLEOTIDE SEQUENCE [LARGE SCALE GENOMIC DNA]</scope>
</reference>
<name>A0ABN9PKS5_9DINO</name>
<proteinExistence type="predicted"/>
<feature type="region of interest" description="Disordered" evidence="1">
    <location>
        <begin position="35"/>
        <end position="61"/>
    </location>
</feature>
<organism evidence="2 3">
    <name type="scientific">Prorocentrum cordatum</name>
    <dbReference type="NCBI Taxonomy" id="2364126"/>
    <lineage>
        <taxon>Eukaryota</taxon>
        <taxon>Sar</taxon>
        <taxon>Alveolata</taxon>
        <taxon>Dinophyceae</taxon>
        <taxon>Prorocentrales</taxon>
        <taxon>Prorocentraceae</taxon>
        <taxon>Prorocentrum</taxon>
    </lineage>
</organism>
<protein>
    <submittedName>
        <fullName evidence="2">Uncharacterized protein</fullName>
    </submittedName>
</protein>
<sequence length="61" mass="6352">STPALPPLPASARALTTEHVCSASWPLAWRAARAATTSSRASAPKRPRGSRQMPGVAEWAG</sequence>
<feature type="non-terminal residue" evidence="2">
    <location>
        <position position="1"/>
    </location>
</feature>
<evidence type="ECO:0000256" key="1">
    <source>
        <dbReference type="SAM" id="MobiDB-lite"/>
    </source>
</evidence>
<keyword evidence="3" id="KW-1185">Reference proteome</keyword>
<comment type="caution">
    <text evidence="2">The sequence shown here is derived from an EMBL/GenBank/DDBJ whole genome shotgun (WGS) entry which is preliminary data.</text>
</comment>
<dbReference type="EMBL" id="CAUYUJ010000970">
    <property type="protein sequence ID" value="CAK0793454.1"/>
    <property type="molecule type" value="Genomic_DNA"/>
</dbReference>